<dbReference type="CDD" id="cd16454">
    <property type="entry name" value="RING-H2_PA-TM-RING"/>
    <property type="match status" value="1"/>
</dbReference>
<evidence type="ECO:0000256" key="2">
    <source>
        <dbReference type="SAM" id="MobiDB-lite"/>
    </source>
</evidence>
<keyword evidence="1" id="KW-0479">Metal-binding</keyword>
<sequence length="565" mass="62732">MASILIDTRAYSVPINGTARQNAPTLTAPGMNSAQFQGVGLVLDTGDMPLVQMLYVPTISDKPQCNPEWYTPTNYTETKMQGPVSFVESAALIPFGTDECNEAFFESITSTSANTILVAASDPNSPASSVSNITQLLPPGLGISIYGVEYSTAQMMSQWVEHVAEVPQSTYYHNGDRGEPTVTRVGLRFMAMQSGSNMPKLWVWVLAIVGSILVAILTLSCILNFVQYKRRRNLRTRLRNGEVDLEQLGFIGVSAPTDVIARLPEKLYHSGDSHYESVARKESVWTDKDLASKKRKTKWLKMAHKKTDESKPEHSLEGYSQSSCPICLDDYEENETVVLELPCRHIFHPDCIRPFLETRSCLCPLCKQSILPKGYLPPGVKITNLTVRRERMIRLGRDAEGGRMDFTLNGFMGAYRRRQERNNPNLRGNGDNGHVGNDVELEDRSTTRSSEGVEPQESVQEAETQPQTIVVMEAPTEGEGSASGSVIVEATDEAGLAPKKKTVEGVREVEAEAEAETEAQQQNREASALAHEIVQRNVQAIDEQIEQDARDERQVGGWRRLFPFF</sequence>
<dbReference type="GO" id="GO:0005737">
    <property type="term" value="C:cytoplasm"/>
    <property type="evidence" value="ECO:0007669"/>
    <property type="project" value="TreeGrafter"/>
</dbReference>
<dbReference type="RefSeq" id="XP_068137891.1">
    <property type="nucleotide sequence ID" value="XM_068281790.1"/>
</dbReference>
<dbReference type="EMBL" id="CP017553">
    <property type="protein sequence ID" value="AOW00649.1"/>
    <property type="molecule type" value="Genomic_DNA"/>
</dbReference>
<evidence type="ECO:0000256" key="1">
    <source>
        <dbReference type="PROSITE-ProRule" id="PRU00175"/>
    </source>
</evidence>
<feature type="compositionally biased region" description="Low complexity" evidence="2">
    <location>
        <begin position="428"/>
        <end position="438"/>
    </location>
</feature>
<keyword evidence="3" id="KW-1133">Transmembrane helix</keyword>
<dbReference type="PANTHER" id="PTHR22765:SF416">
    <property type="entry name" value="E3 UBIQUITIN-PROTEIN LIGASE GODZILLA"/>
    <property type="match status" value="1"/>
</dbReference>
<evidence type="ECO:0000259" key="4">
    <source>
        <dbReference type="PROSITE" id="PS50089"/>
    </source>
</evidence>
<dbReference type="VEuPathDB" id="FungiDB:YALI0_A14630g"/>
<dbReference type="eggNOG" id="KOG0800">
    <property type="taxonomic scope" value="Eukaryota"/>
</dbReference>
<feature type="domain" description="RING-type" evidence="4">
    <location>
        <begin position="324"/>
        <end position="367"/>
    </location>
</feature>
<dbReference type="GeneID" id="2906150"/>
<name>A0A1D8N4T8_YARLL</name>
<keyword evidence="1" id="KW-0862">Zinc</keyword>
<dbReference type="GO" id="GO:0061630">
    <property type="term" value="F:ubiquitin protein ligase activity"/>
    <property type="evidence" value="ECO:0007669"/>
    <property type="project" value="TreeGrafter"/>
</dbReference>
<evidence type="ECO:0000313" key="5">
    <source>
        <dbReference type="EMBL" id="AOW00649.1"/>
    </source>
</evidence>
<dbReference type="PROSITE" id="PS50089">
    <property type="entry name" value="ZF_RING_2"/>
    <property type="match status" value="1"/>
</dbReference>
<accession>A0A1D8N4T8</accession>
<dbReference type="AlphaFoldDB" id="A0A1D8N4T8"/>
<keyword evidence="1" id="KW-0863">Zinc-finger</keyword>
<dbReference type="SUPFAM" id="SSF57850">
    <property type="entry name" value="RING/U-box"/>
    <property type="match status" value="1"/>
</dbReference>
<protein>
    <recommendedName>
        <fullName evidence="4">RING-type domain-containing protein</fullName>
    </recommendedName>
</protein>
<dbReference type="PANTHER" id="PTHR22765">
    <property type="entry name" value="RING FINGER AND PROTEASE ASSOCIATED DOMAIN-CONTAINING"/>
    <property type="match status" value="1"/>
</dbReference>
<dbReference type="InterPro" id="IPR051826">
    <property type="entry name" value="E3_ubiquitin-ligase_domain"/>
</dbReference>
<dbReference type="Pfam" id="PF13639">
    <property type="entry name" value="zf-RING_2"/>
    <property type="match status" value="1"/>
</dbReference>
<dbReference type="GO" id="GO:0006511">
    <property type="term" value="P:ubiquitin-dependent protein catabolic process"/>
    <property type="evidence" value="ECO:0007669"/>
    <property type="project" value="TreeGrafter"/>
</dbReference>
<reference evidence="5 6" key="1">
    <citation type="journal article" date="2016" name="PLoS ONE">
        <title>Sequence Assembly of Yarrowia lipolytica Strain W29/CLIB89 Shows Transposable Element Diversity.</title>
        <authorList>
            <person name="Magnan C."/>
            <person name="Yu J."/>
            <person name="Chang I."/>
            <person name="Jahn E."/>
            <person name="Kanomata Y."/>
            <person name="Wu J."/>
            <person name="Zeller M."/>
            <person name="Oakes M."/>
            <person name="Baldi P."/>
            <person name="Sandmeyer S."/>
        </authorList>
    </citation>
    <scope>NUCLEOTIDE SEQUENCE [LARGE SCALE GENOMIC DNA]</scope>
    <source>
        <strain evidence="6">CLIB89(W29)</strain>
    </source>
</reference>
<proteinExistence type="predicted"/>
<keyword evidence="3" id="KW-0812">Transmembrane</keyword>
<dbReference type="Proteomes" id="UP000182444">
    <property type="component" value="Chromosome 1A"/>
</dbReference>
<feature type="transmembrane region" description="Helical" evidence="3">
    <location>
        <begin position="201"/>
        <end position="226"/>
    </location>
</feature>
<dbReference type="Gene3D" id="3.30.40.10">
    <property type="entry name" value="Zinc/RING finger domain, C3HC4 (zinc finger)"/>
    <property type="match status" value="1"/>
</dbReference>
<feature type="compositionally biased region" description="Polar residues" evidence="2">
    <location>
        <begin position="457"/>
        <end position="468"/>
    </location>
</feature>
<evidence type="ECO:0000256" key="3">
    <source>
        <dbReference type="SAM" id="Phobius"/>
    </source>
</evidence>
<dbReference type="FunFam" id="3.30.40.10:FF:000758">
    <property type="entry name" value="WGS project CABT00000000 data, contig 2.1"/>
    <property type="match status" value="1"/>
</dbReference>
<dbReference type="SMART" id="SM00184">
    <property type="entry name" value="RING"/>
    <property type="match status" value="1"/>
</dbReference>
<feature type="region of interest" description="Disordered" evidence="2">
    <location>
        <begin position="421"/>
        <end position="468"/>
    </location>
</feature>
<dbReference type="InterPro" id="IPR013083">
    <property type="entry name" value="Znf_RING/FYVE/PHD"/>
</dbReference>
<dbReference type="GO" id="GO:0008270">
    <property type="term" value="F:zinc ion binding"/>
    <property type="evidence" value="ECO:0007669"/>
    <property type="project" value="UniProtKB-KW"/>
</dbReference>
<organism evidence="5 6">
    <name type="scientific">Yarrowia lipolytica</name>
    <name type="common">Candida lipolytica</name>
    <dbReference type="NCBI Taxonomy" id="4952"/>
    <lineage>
        <taxon>Eukaryota</taxon>
        <taxon>Fungi</taxon>
        <taxon>Dikarya</taxon>
        <taxon>Ascomycota</taxon>
        <taxon>Saccharomycotina</taxon>
        <taxon>Dipodascomycetes</taxon>
        <taxon>Dipodascales</taxon>
        <taxon>Dipodascales incertae sedis</taxon>
        <taxon>Yarrowia</taxon>
    </lineage>
</organism>
<dbReference type="VEuPathDB" id="FungiDB:YALI1_A14568g"/>
<gene>
    <name evidence="5" type="ORF">YALI1_A14568g</name>
</gene>
<keyword evidence="3" id="KW-0472">Membrane</keyword>
<dbReference type="InterPro" id="IPR001841">
    <property type="entry name" value="Znf_RING"/>
</dbReference>
<evidence type="ECO:0000313" key="6">
    <source>
        <dbReference type="Proteomes" id="UP000182444"/>
    </source>
</evidence>